<feature type="domain" description="NodB homology" evidence="3">
    <location>
        <begin position="13"/>
        <end position="194"/>
    </location>
</feature>
<dbReference type="EMBL" id="MQUB01000001">
    <property type="protein sequence ID" value="PQB05174.1"/>
    <property type="molecule type" value="Genomic_DNA"/>
</dbReference>
<dbReference type="SUPFAM" id="SSF88713">
    <property type="entry name" value="Glycoside hydrolase/deacetylase"/>
    <property type="match status" value="1"/>
</dbReference>
<dbReference type="GO" id="GO:0005975">
    <property type="term" value="P:carbohydrate metabolic process"/>
    <property type="evidence" value="ECO:0007669"/>
    <property type="project" value="InterPro"/>
</dbReference>
<dbReference type="GO" id="GO:0016020">
    <property type="term" value="C:membrane"/>
    <property type="evidence" value="ECO:0007669"/>
    <property type="project" value="TreeGrafter"/>
</dbReference>
<dbReference type="GO" id="GO:0046872">
    <property type="term" value="F:metal ion binding"/>
    <property type="evidence" value="ECO:0007669"/>
    <property type="project" value="UniProtKB-KW"/>
</dbReference>
<dbReference type="InterPro" id="IPR002509">
    <property type="entry name" value="NODB_dom"/>
</dbReference>
<gene>
    <name evidence="4" type="ORF">BST85_09985</name>
</gene>
<organism evidence="4 5">
    <name type="scientific">Aureitalea marina</name>
    <dbReference type="NCBI Taxonomy" id="930804"/>
    <lineage>
        <taxon>Bacteria</taxon>
        <taxon>Pseudomonadati</taxon>
        <taxon>Bacteroidota</taxon>
        <taxon>Flavobacteriia</taxon>
        <taxon>Flavobacteriales</taxon>
        <taxon>Flavobacteriaceae</taxon>
        <taxon>Aureitalea</taxon>
    </lineage>
</organism>
<comment type="caution">
    <text evidence="4">The sequence shown here is derived from an EMBL/GenBank/DDBJ whole genome shotgun (WGS) entry which is preliminary data.</text>
</comment>
<evidence type="ECO:0000259" key="3">
    <source>
        <dbReference type="PROSITE" id="PS51677"/>
    </source>
</evidence>
<dbReference type="PANTHER" id="PTHR10587">
    <property type="entry name" value="GLYCOSYL TRANSFERASE-RELATED"/>
    <property type="match status" value="1"/>
</dbReference>
<dbReference type="Proteomes" id="UP000239800">
    <property type="component" value="Unassembled WGS sequence"/>
</dbReference>
<keyword evidence="2" id="KW-0378">Hydrolase</keyword>
<dbReference type="InterPro" id="IPR011330">
    <property type="entry name" value="Glyco_hydro/deAcase_b/a-brl"/>
</dbReference>
<keyword evidence="5" id="KW-1185">Reference proteome</keyword>
<dbReference type="PROSITE" id="PS51677">
    <property type="entry name" value="NODB"/>
    <property type="match status" value="1"/>
</dbReference>
<reference evidence="4 5" key="1">
    <citation type="submission" date="2016-11" db="EMBL/GenBank/DDBJ databases">
        <title>Trade-off between light-utilization and light-protection in marine flavobacteria.</title>
        <authorList>
            <person name="Kumagai Y."/>
        </authorList>
    </citation>
    <scope>NUCLEOTIDE SEQUENCE [LARGE SCALE GENOMIC DNA]</scope>
    <source>
        <strain evidence="4 5">NBRC 107741</strain>
    </source>
</reference>
<protein>
    <recommendedName>
        <fullName evidence="3">NodB homology domain-containing protein</fullName>
    </recommendedName>
</protein>
<keyword evidence="1" id="KW-0479">Metal-binding</keyword>
<dbReference type="PANTHER" id="PTHR10587:SF133">
    <property type="entry name" value="CHITIN DEACETYLASE 1-RELATED"/>
    <property type="match status" value="1"/>
</dbReference>
<evidence type="ECO:0000256" key="2">
    <source>
        <dbReference type="ARBA" id="ARBA00022801"/>
    </source>
</evidence>
<dbReference type="OrthoDB" id="9812065at2"/>
<sequence length="197" mass="22922">MWPAYLWSIQDDSSVYLTFDDGPIPEVTPWVLQELQKFDAKATFFCIGNNVRKHPEILQQVIKQGHQLGNHTDSHLNGKDTRFETYLQDILKAQAELDRFGTNRSKLFRPPYGRIKKRQGRALIAQGYKIVMWDLLSGDFDPSQSPEYCWKQVKRHLSPGSIVVMHDSVKARERLEYVLPRTLEFIQKKGWSCKAID</sequence>
<dbReference type="GO" id="GO:0016810">
    <property type="term" value="F:hydrolase activity, acting on carbon-nitrogen (but not peptide) bonds"/>
    <property type="evidence" value="ECO:0007669"/>
    <property type="project" value="InterPro"/>
</dbReference>
<name>A0A2S7KRC1_9FLAO</name>
<evidence type="ECO:0000313" key="4">
    <source>
        <dbReference type="EMBL" id="PQB05174.1"/>
    </source>
</evidence>
<dbReference type="Pfam" id="PF01522">
    <property type="entry name" value="Polysacc_deac_1"/>
    <property type="match status" value="1"/>
</dbReference>
<dbReference type="Gene3D" id="3.20.20.370">
    <property type="entry name" value="Glycoside hydrolase/deacetylase"/>
    <property type="match status" value="1"/>
</dbReference>
<proteinExistence type="predicted"/>
<accession>A0A2S7KRC1</accession>
<dbReference type="AlphaFoldDB" id="A0A2S7KRC1"/>
<dbReference type="CDD" id="cd10917">
    <property type="entry name" value="CE4_NodB_like_6s_7s"/>
    <property type="match status" value="1"/>
</dbReference>
<dbReference type="InterPro" id="IPR050248">
    <property type="entry name" value="Polysacc_deacetylase_ArnD"/>
</dbReference>
<evidence type="ECO:0000313" key="5">
    <source>
        <dbReference type="Proteomes" id="UP000239800"/>
    </source>
</evidence>
<evidence type="ECO:0000256" key="1">
    <source>
        <dbReference type="ARBA" id="ARBA00022723"/>
    </source>
</evidence>